<gene>
    <name evidence="1" type="ORF">FDT80_01705</name>
</gene>
<keyword evidence="2" id="KW-1185">Reference proteome</keyword>
<sequence>MPQDETDPMGAAKSNTRFRAYAKALSYKLPDGTPLSDHTWASTDEPGVCWPALGGTDKSFYCGPKRWSDGKYTPPKGSRLLPENGTGSIQRAKYLGDPMRTTFMKIPCSAGIVYAVHGVCHEITNRILYHTGATVRQAKQYNVTKAFYGVYGTSIPAFVWLTALAPVATAVQAKICWDWKQRKKKSGKLKMAQPGERSLPMMVDDLHDRLDAAELITRSAQIDAHQAEIELMLRDELGDAISDAEIREMQSVYAHLDRRADIPQQASDTVPLTAAPEFDPVELAMQAKPHVKEAMNGFADAIGTKNYTTLFGQQPGDYVSFINPEMFRA</sequence>
<organism evidence="1 2">
    <name type="scientific">Sulfitobacter sabulilitoris</name>
    <dbReference type="NCBI Taxonomy" id="2562655"/>
    <lineage>
        <taxon>Bacteria</taxon>
        <taxon>Pseudomonadati</taxon>
        <taxon>Pseudomonadota</taxon>
        <taxon>Alphaproteobacteria</taxon>
        <taxon>Rhodobacterales</taxon>
        <taxon>Roseobacteraceae</taxon>
        <taxon>Sulfitobacter</taxon>
    </lineage>
</organism>
<reference evidence="1 2" key="1">
    <citation type="submission" date="2019-05" db="EMBL/GenBank/DDBJ databases">
        <title>Sulfitobacter sabulilitoris sp. nov., isolated from a marine sand.</title>
        <authorList>
            <person name="Yoon J.-H."/>
        </authorList>
    </citation>
    <scope>NUCLEOTIDE SEQUENCE [LARGE SCALE GENOMIC DNA]</scope>
    <source>
        <strain evidence="1 2">HSMS-29</strain>
    </source>
</reference>
<dbReference type="Proteomes" id="UP000309550">
    <property type="component" value="Unassembled WGS sequence"/>
</dbReference>
<dbReference type="RefSeq" id="WP_138660507.1">
    <property type="nucleotide sequence ID" value="NZ_VANS01000001.1"/>
</dbReference>
<accession>A0A5S3PP92</accession>
<evidence type="ECO:0000313" key="2">
    <source>
        <dbReference type="Proteomes" id="UP000309550"/>
    </source>
</evidence>
<comment type="caution">
    <text evidence="1">The sequence shown here is derived from an EMBL/GenBank/DDBJ whole genome shotgun (WGS) entry which is preliminary data.</text>
</comment>
<dbReference type="AlphaFoldDB" id="A0A5S3PP92"/>
<proteinExistence type="predicted"/>
<name>A0A5S3PP92_9RHOB</name>
<dbReference type="EMBL" id="VANS01000001">
    <property type="protein sequence ID" value="TMM54335.1"/>
    <property type="molecule type" value="Genomic_DNA"/>
</dbReference>
<dbReference type="OrthoDB" id="6064768at2"/>
<evidence type="ECO:0000313" key="1">
    <source>
        <dbReference type="EMBL" id="TMM54335.1"/>
    </source>
</evidence>
<protein>
    <submittedName>
        <fullName evidence="1">Uncharacterized protein</fullName>
    </submittedName>
</protein>